<feature type="region of interest" description="Disordered" evidence="11">
    <location>
        <begin position="1"/>
        <end position="28"/>
    </location>
</feature>
<comment type="similarity">
    <text evidence="3">Belongs to the TMEM237 family.</text>
</comment>
<evidence type="ECO:0000256" key="10">
    <source>
        <dbReference type="ARBA" id="ARBA00025631"/>
    </source>
</evidence>
<feature type="transmembrane region" description="Helical" evidence="12">
    <location>
        <begin position="171"/>
        <end position="191"/>
    </location>
</feature>
<dbReference type="Pfam" id="PF15383">
    <property type="entry name" value="TMEM237"/>
    <property type="match status" value="1"/>
</dbReference>
<evidence type="ECO:0000256" key="12">
    <source>
        <dbReference type="SAM" id="Phobius"/>
    </source>
</evidence>
<evidence type="ECO:0000256" key="9">
    <source>
        <dbReference type="ARBA" id="ARBA00023273"/>
    </source>
</evidence>
<keyword evidence="4 12" id="KW-0812">Transmembrane</keyword>
<dbReference type="EMBL" id="AP028921">
    <property type="protein sequence ID" value="BET01946.1"/>
    <property type="molecule type" value="Genomic_DNA"/>
</dbReference>
<dbReference type="PANTHER" id="PTHR28388:SF1">
    <property type="entry name" value="TRANSMEMBRANE PROTEIN 237"/>
    <property type="match status" value="1"/>
</dbReference>
<organism evidence="13 14">
    <name type="scientific">Nesidiocoris tenuis</name>
    <dbReference type="NCBI Taxonomy" id="355587"/>
    <lineage>
        <taxon>Eukaryota</taxon>
        <taxon>Metazoa</taxon>
        <taxon>Ecdysozoa</taxon>
        <taxon>Arthropoda</taxon>
        <taxon>Hexapoda</taxon>
        <taxon>Insecta</taxon>
        <taxon>Pterygota</taxon>
        <taxon>Neoptera</taxon>
        <taxon>Paraneoptera</taxon>
        <taxon>Hemiptera</taxon>
        <taxon>Heteroptera</taxon>
        <taxon>Panheteroptera</taxon>
        <taxon>Cimicomorpha</taxon>
        <taxon>Miridae</taxon>
        <taxon>Dicyphina</taxon>
        <taxon>Nesidiocoris</taxon>
    </lineage>
</organism>
<evidence type="ECO:0000256" key="5">
    <source>
        <dbReference type="ARBA" id="ARBA00022794"/>
    </source>
</evidence>
<dbReference type="PANTHER" id="PTHR28388">
    <property type="entry name" value="TRANSMEMBRANE PROTEIN 237"/>
    <property type="match status" value="1"/>
</dbReference>
<proteinExistence type="inferred from homology"/>
<feature type="compositionally biased region" description="Low complexity" evidence="11">
    <location>
        <begin position="1"/>
        <end position="19"/>
    </location>
</feature>
<dbReference type="InterPro" id="IPR029409">
    <property type="entry name" value="TMEM237"/>
</dbReference>
<sequence>MSTSSPAQSSAAARSRTQSVGSDASRSAGTKSVFRANTKITGVLKDLEDDIVSSAVALHMGSEHNSTDKNSHLSGTESVYVEHNGRFTKAPKQLLNDYHQKEKYFEDKFKVDSSPLDTAIWMQKTWSKIAKLCLGFLGGIALIELVIVVQLMPSNLMTRQRFFEVYPFMDTTLSCLMLVYLTLSLVVLCDWIDLGHFQMIHVGDSFSFKKIILIIVFLFAAFVLLLCNRPMDDSFYLHESLNSNFSYDLVKEDVQNLKHVMINWEFLCIWKDCLIILAWILLILSKNEDLFLLHLLAMKKYDYRPDTVVHQNGFA</sequence>
<name>A0ABN7BC44_9HEMI</name>
<evidence type="ECO:0000313" key="14">
    <source>
        <dbReference type="Proteomes" id="UP001307889"/>
    </source>
</evidence>
<keyword evidence="7" id="KW-0969">Cilium</keyword>
<keyword evidence="5" id="KW-0970">Cilium biogenesis/degradation</keyword>
<evidence type="ECO:0000256" key="7">
    <source>
        <dbReference type="ARBA" id="ARBA00023069"/>
    </source>
</evidence>
<keyword evidence="8 12" id="KW-0472">Membrane</keyword>
<feature type="transmembrane region" description="Helical" evidence="12">
    <location>
        <begin position="211"/>
        <end position="231"/>
    </location>
</feature>
<feature type="transmembrane region" description="Helical" evidence="12">
    <location>
        <begin position="132"/>
        <end position="151"/>
    </location>
</feature>
<evidence type="ECO:0000256" key="2">
    <source>
        <dbReference type="ARBA" id="ARBA00004141"/>
    </source>
</evidence>
<reference evidence="13 14" key="1">
    <citation type="submission" date="2023-09" db="EMBL/GenBank/DDBJ databases">
        <title>Nesidiocoris tenuis whole genome shotgun sequence.</title>
        <authorList>
            <person name="Shibata T."/>
            <person name="Shimoda M."/>
            <person name="Kobayashi T."/>
            <person name="Uehara T."/>
        </authorList>
    </citation>
    <scope>NUCLEOTIDE SEQUENCE [LARGE SCALE GENOMIC DNA]</scope>
    <source>
        <strain evidence="13 14">Japan</strain>
    </source>
</reference>
<gene>
    <name evidence="13" type="ORF">NTJ_14764</name>
</gene>
<comment type="function">
    <text evidence="10">Component of the transition zone in primary cilia. Required for ciliogenesis.</text>
</comment>
<comment type="subcellular location">
    <subcellularLocation>
        <location evidence="1">Cell projection</location>
        <location evidence="1">Cilium</location>
    </subcellularLocation>
    <subcellularLocation>
        <location evidence="2">Membrane</location>
        <topology evidence="2">Multi-pass membrane protein</topology>
    </subcellularLocation>
</comment>
<keyword evidence="14" id="KW-1185">Reference proteome</keyword>
<dbReference type="Proteomes" id="UP001307889">
    <property type="component" value="Chromosome 13"/>
</dbReference>
<evidence type="ECO:0000256" key="11">
    <source>
        <dbReference type="SAM" id="MobiDB-lite"/>
    </source>
</evidence>
<keyword evidence="6 12" id="KW-1133">Transmembrane helix</keyword>
<evidence type="ECO:0000256" key="4">
    <source>
        <dbReference type="ARBA" id="ARBA00022692"/>
    </source>
</evidence>
<evidence type="ECO:0000256" key="3">
    <source>
        <dbReference type="ARBA" id="ARBA00008783"/>
    </source>
</evidence>
<evidence type="ECO:0000256" key="1">
    <source>
        <dbReference type="ARBA" id="ARBA00004138"/>
    </source>
</evidence>
<evidence type="ECO:0000256" key="6">
    <source>
        <dbReference type="ARBA" id="ARBA00022989"/>
    </source>
</evidence>
<evidence type="ECO:0000256" key="8">
    <source>
        <dbReference type="ARBA" id="ARBA00023136"/>
    </source>
</evidence>
<accession>A0ABN7BC44</accession>
<keyword evidence="9" id="KW-0966">Cell projection</keyword>
<protein>
    <submittedName>
        <fullName evidence="13">Uncharacterized protein</fullName>
    </submittedName>
</protein>
<evidence type="ECO:0000313" key="13">
    <source>
        <dbReference type="EMBL" id="BET01946.1"/>
    </source>
</evidence>